<dbReference type="VEuPathDB" id="MicrosporidiaDB:EROM_061550"/>
<organism evidence="1">
    <name type="scientific">Encephalitozoon romaleae</name>
    <dbReference type="NCBI Taxonomy" id="571949"/>
    <lineage>
        <taxon>Eukaryota</taxon>
        <taxon>Fungi</taxon>
        <taxon>Fungi incertae sedis</taxon>
        <taxon>Microsporidia</taxon>
        <taxon>Unikaryonidae</taxon>
        <taxon>Encephalitozoon</taxon>
    </lineage>
</organism>
<gene>
    <name evidence="1" type="ORF">17613</name>
</gene>
<proteinExistence type="predicted"/>
<reference evidence="1" key="1">
    <citation type="journal article" date="2011" name="Mob. Genet. Elements">
        <title>Microsporidia: Horizontal gene transfers in vicious parasites.</title>
        <authorList>
            <person name="Selman M."/>
            <person name="Corradi N."/>
        </authorList>
    </citation>
    <scope>NUCLEOTIDE SEQUENCE</scope>
</reference>
<name>I1VGP6_9MICR</name>
<dbReference type="AlphaFoldDB" id="I1VGP6"/>
<sequence length="692" mass="79998">MFLVPLSIRNNLSSFVRFEPKRSEVVVMKNELKMLLWNEEYIELVSIPLLAQQEETLISKALPTIDAAIVVRDDGLHVFAITKAKFYHFTKGLSSFTEISHSFSHPEINAWGEIVVVFSNNSFYLLTRNGFRNLHISPYFRSIVSYSCGKSLNTDMIVYQTDSYTSIYSVDGIPILEKYPCTQKAFVADKGLAIQKGNEISLYDVSYGIELIARINMNVRINAIWKRFEISYDMLYMSGISNDGYILYADGYLFNTNDLIQSFELYRNCFIGVGSSFLYFLPNDKDFDLKLLDSEYRLLNNVLNGNFTPYTCRSFKLFDGEHPWEKGEGKIGKAGYFLGFLVYSGFKVECCKLICNTLNEVQNDKRGIRKLKILNEAMKFGHRAYKKFVNMDICVEKIYGKITEIINPELINEEFLVDMAEVCFRDIDFIEVPRYFLLKGKKLMEQGEEFMDSFYKCIGLFEEVVMLLEKNDKAAEIVLLWKKTGFCKGSSLEYICKHSLAYLISQRCIHGIISGWDALRCLYEMWERNKDKQRASKDIVKFISGRYDLIIGCILPPTLIALMSVEIVQHCFRSSLGIDQAISFLLSNGRCADASALYYHLFTTTGSQIHLEESLKNIGSRVFIYGNRFIGRETLEDLKERKELDYKQVILDNIERIRNMDNGCLWTNVCTAEKYPDEYSKYLRLLDEREAI</sequence>
<protein>
    <submittedName>
        <fullName evidence="1">Uncharacterized protein</fullName>
    </submittedName>
</protein>
<accession>I1VGP6</accession>
<evidence type="ECO:0000313" key="1">
    <source>
        <dbReference type="EMBL" id="AFI43799.1"/>
    </source>
</evidence>
<dbReference type="EMBL" id="JN859606">
    <property type="protein sequence ID" value="AFI43799.1"/>
    <property type="molecule type" value="Genomic_DNA"/>
</dbReference>